<evidence type="ECO:0000259" key="10">
    <source>
        <dbReference type="Pfam" id="PF00808"/>
    </source>
</evidence>
<keyword evidence="2" id="KW-0238">DNA-binding</keyword>
<evidence type="ECO:0000313" key="12">
    <source>
        <dbReference type="Proteomes" id="UP000247647"/>
    </source>
</evidence>
<dbReference type="InterPro" id="IPR009072">
    <property type="entry name" value="Histone-fold"/>
</dbReference>
<evidence type="ECO:0000256" key="2">
    <source>
        <dbReference type="ARBA" id="ARBA00023125"/>
    </source>
</evidence>
<dbReference type="PANTHER" id="PTHR10252:SF5">
    <property type="entry name" value="DR1-ASSOCIATED COREPRESSOR"/>
    <property type="match status" value="1"/>
</dbReference>
<dbReference type="EMBL" id="KZ821467">
    <property type="protein sequence ID" value="PYH32669.1"/>
    <property type="molecule type" value="Genomic_DNA"/>
</dbReference>
<evidence type="ECO:0000256" key="4">
    <source>
        <dbReference type="ARBA" id="ARBA00053814"/>
    </source>
</evidence>
<evidence type="ECO:0000256" key="1">
    <source>
        <dbReference type="ARBA" id="ARBA00004123"/>
    </source>
</evidence>
<feature type="region of interest" description="Disordered" evidence="9">
    <location>
        <begin position="354"/>
        <end position="388"/>
    </location>
</feature>
<dbReference type="PANTHER" id="PTHR10252">
    <property type="entry name" value="HISTONE-LIKE TRANSCRIPTION FACTOR CCAAT-RELATED"/>
    <property type="match status" value="1"/>
</dbReference>
<feature type="region of interest" description="Disordered" evidence="9">
    <location>
        <begin position="227"/>
        <end position="251"/>
    </location>
</feature>
<evidence type="ECO:0000313" key="11">
    <source>
        <dbReference type="EMBL" id="PYH32669.1"/>
    </source>
</evidence>
<feature type="compositionally biased region" description="Pro residues" evidence="9">
    <location>
        <begin position="236"/>
        <end position="245"/>
    </location>
</feature>
<dbReference type="CDD" id="cd22906">
    <property type="entry name" value="HFD_DRAP1"/>
    <property type="match status" value="1"/>
</dbReference>
<feature type="compositionally biased region" description="Low complexity" evidence="9">
    <location>
        <begin position="38"/>
        <end position="56"/>
    </location>
</feature>
<accession>A0A318YEX6</accession>
<dbReference type="InterPro" id="IPR050568">
    <property type="entry name" value="Transcr_DNA_Rep_Reg"/>
</dbReference>
<feature type="compositionally biased region" description="Pro residues" evidence="9">
    <location>
        <begin position="167"/>
        <end position="182"/>
    </location>
</feature>
<organism evidence="11 12">
    <name type="scientific">Aspergillus neoniger (strain CBS 115656)</name>
    <dbReference type="NCBI Taxonomy" id="1448310"/>
    <lineage>
        <taxon>Eukaryota</taxon>
        <taxon>Fungi</taxon>
        <taxon>Dikarya</taxon>
        <taxon>Ascomycota</taxon>
        <taxon>Pezizomycotina</taxon>
        <taxon>Eurotiomycetes</taxon>
        <taxon>Eurotiomycetidae</taxon>
        <taxon>Eurotiales</taxon>
        <taxon>Aspergillaceae</taxon>
        <taxon>Aspergillus</taxon>
        <taxon>Aspergillus subgen. Circumdati</taxon>
    </lineage>
</organism>
<keyword evidence="12" id="KW-1185">Reference proteome</keyword>
<evidence type="ECO:0000256" key="9">
    <source>
        <dbReference type="SAM" id="MobiDB-lite"/>
    </source>
</evidence>
<proteinExistence type="inferred from homology"/>
<name>A0A318YEX6_ASPNB</name>
<dbReference type="Proteomes" id="UP000247647">
    <property type="component" value="Unassembled WGS sequence"/>
</dbReference>
<dbReference type="AlphaFoldDB" id="A0A318YEX6"/>
<dbReference type="InterPro" id="IPR003958">
    <property type="entry name" value="CBFA_NFYB_domain"/>
</dbReference>
<feature type="region of interest" description="Disordered" evidence="9">
    <location>
        <begin position="163"/>
        <end position="203"/>
    </location>
</feature>
<dbReference type="GO" id="GO:0046982">
    <property type="term" value="F:protein heterodimerization activity"/>
    <property type="evidence" value="ECO:0007669"/>
    <property type="project" value="InterPro"/>
</dbReference>
<evidence type="ECO:0000256" key="8">
    <source>
        <dbReference type="ARBA" id="ARBA00075891"/>
    </source>
</evidence>
<dbReference type="RefSeq" id="XP_025478147.1">
    <property type="nucleotide sequence ID" value="XM_025617823.1"/>
</dbReference>
<dbReference type="Gene3D" id="1.10.20.10">
    <property type="entry name" value="Histone, subunit A"/>
    <property type="match status" value="1"/>
</dbReference>
<comment type="similarity">
    <text evidence="5">Belongs to the NC2 alpha/DRAP1 family.</text>
</comment>
<dbReference type="Pfam" id="PF00808">
    <property type="entry name" value="CBFD_NFYB_HMF"/>
    <property type="match status" value="1"/>
</dbReference>
<comment type="subcellular location">
    <subcellularLocation>
        <location evidence="1">Nucleus</location>
    </subcellularLocation>
</comment>
<dbReference type="FunFam" id="1.10.20.10:FF:000036">
    <property type="entry name" value="CBF/NF-Y family transcription factor"/>
    <property type="match status" value="1"/>
</dbReference>
<evidence type="ECO:0000256" key="7">
    <source>
        <dbReference type="ARBA" id="ARBA00072430"/>
    </source>
</evidence>
<gene>
    <name evidence="11" type="ORF">BO87DRAFT_105771</name>
</gene>
<keyword evidence="3" id="KW-0539">Nucleus</keyword>
<dbReference type="GO" id="GO:0016251">
    <property type="term" value="F:RNA polymerase II general transcription initiation factor activity"/>
    <property type="evidence" value="ECO:0007669"/>
    <property type="project" value="TreeGrafter"/>
</dbReference>
<feature type="region of interest" description="Disordered" evidence="9">
    <location>
        <begin position="36"/>
        <end position="56"/>
    </location>
</feature>
<evidence type="ECO:0000256" key="5">
    <source>
        <dbReference type="ARBA" id="ARBA00061393"/>
    </source>
</evidence>
<dbReference type="GeneID" id="37120279"/>
<comment type="function">
    <text evidence="4">Part of the NCT transcriptional regulatory complex that acts as a key regulator of ergosterol biosynthesis and the azole exporter cdr1B. The NCT complex binds the promoters of genes linked to azole susceptibility, and especially represses the expression of cdr1B transporter.</text>
</comment>
<evidence type="ECO:0000256" key="6">
    <source>
        <dbReference type="ARBA" id="ARBA00065307"/>
    </source>
</evidence>
<comment type="subunit">
    <text evidence="6">Forms the NCT transcriptional regulatory complex with nctB and mot1.</text>
</comment>
<sequence>MLGPPTPRLPYTHFLLSTKKFIQKLHQFVLKKARTTRAARSAQTRKTFPNKSVSRPRVSSSSRKVFVGLKIVYIFDPGQRFLQILYSSGVLCRPRYQPGRFKFLHSPICCCHSNFGGQVPLSPTFNNHNLNHNTHYQLPHHSPVYQFGNPFVHRASYDASPFFTPQYQPPPLPQQPSLPHHPVPQTRVPQQSSSYFPPDPDMARRSSRIAQAAEVAPHPPVSKYVDPVEEEEEFVPSPPPQPQPEPQEEPVAVIEEEEPPKPAPVPVNVEVKTKFPVARIKRIMQADEDVGKVAQVTPIAVSKALELFMISLVTKAAREAKDRNSKRVTASHLKQAVVKDEVLDFLADIIAKVPDQPASRKHDDDNSDQNEQQPKRKRGGRRPKEESD</sequence>
<protein>
    <recommendedName>
        <fullName evidence="7">NCT transcriptional regulatory complex subunit A</fullName>
    </recommendedName>
    <alternativeName>
        <fullName evidence="8">Negative cofactor 2 AB</fullName>
    </alternativeName>
</protein>
<dbReference type="SUPFAM" id="SSF47113">
    <property type="entry name" value="Histone-fold"/>
    <property type="match status" value="1"/>
</dbReference>
<feature type="domain" description="Transcription factor CBF/NF-Y/archaeal histone" evidence="10">
    <location>
        <begin position="274"/>
        <end position="337"/>
    </location>
</feature>
<dbReference type="GO" id="GO:0017054">
    <property type="term" value="C:negative cofactor 2 complex"/>
    <property type="evidence" value="ECO:0007669"/>
    <property type="project" value="TreeGrafter"/>
</dbReference>
<dbReference type="GO" id="GO:0001046">
    <property type="term" value="F:core promoter sequence-specific DNA binding"/>
    <property type="evidence" value="ECO:0007669"/>
    <property type="project" value="TreeGrafter"/>
</dbReference>
<evidence type="ECO:0000256" key="3">
    <source>
        <dbReference type="ARBA" id="ARBA00023242"/>
    </source>
</evidence>
<dbReference type="OrthoDB" id="653904at2759"/>
<reference evidence="11" key="1">
    <citation type="submission" date="2016-12" db="EMBL/GenBank/DDBJ databases">
        <title>The genomes of Aspergillus section Nigri reveals drivers in fungal speciation.</title>
        <authorList>
            <consortium name="DOE Joint Genome Institute"/>
            <person name="Vesth T.C."/>
            <person name="Nybo J."/>
            <person name="Theobald S."/>
            <person name="Brandl J."/>
            <person name="Frisvad J.C."/>
            <person name="Nielsen K.F."/>
            <person name="Lyhne E.K."/>
            <person name="Kogle M.E."/>
            <person name="Kuo A."/>
            <person name="Riley R."/>
            <person name="Clum A."/>
            <person name="Nolan M."/>
            <person name="Lipzen A."/>
            <person name="Salamov A."/>
            <person name="Henrissat B."/>
            <person name="Wiebenga A."/>
            <person name="De Vries R.P."/>
            <person name="Grigoriev I.V."/>
            <person name="Mortensen U.H."/>
            <person name="Andersen M.R."/>
            <person name="Baker S.E."/>
        </authorList>
    </citation>
    <scope>NUCLEOTIDE SEQUENCE [LARGE SCALE GENOMIC DNA]</scope>
    <source>
        <strain evidence="11">CBS 115656</strain>
    </source>
</reference>